<feature type="transmembrane region" description="Helical" evidence="5">
    <location>
        <begin position="488"/>
        <end position="511"/>
    </location>
</feature>
<evidence type="ECO:0000256" key="5">
    <source>
        <dbReference type="SAM" id="Phobius"/>
    </source>
</evidence>
<accession>A0A1W0WB39</accession>
<dbReference type="SUPFAM" id="SSF53822">
    <property type="entry name" value="Periplasmic binding protein-like I"/>
    <property type="match status" value="1"/>
</dbReference>
<evidence type="ECO:0000259" key="7">
    <source>
        <dbReference type="Pfam" id="PF01094"/>
    </source>
</evidence>
<dbReference type="InterPro" id="IPR001828">
    <property type="entry name" value="ANF_lig-bd_rcpt"/>
</dbReference>
<keyword evidence="6" id="KW-0732">Signal</keyword>
<keyword evidence="2 5" id="KW-0812">Transmembrane</keyword>
<feature type="signal peptide" evidence="6">
    <location>
        <begin position="1"/>
        <end position="26"/>
    </location>
</feature>
<evidence type="ECO:0000256" key="3">
    <source>
        <dbReference type="ARBA" id="ARBA00022989"/>
    </source>
</evidence>
<sequence>MERSSSFKGTTVLLVVICNFIRPATAQDIELIVSLPSIPHWMADSQWIGPAFDIAAERVKHRFGSRASRIRATYLGDETAANCNDFSAQSARRISEYYFKNASISTPGTCYALITSPCNDDTGISSLAKEFDWPSFDMLPATERRSATVTNAEFACQRNSHFRGNLGLQPDSTGDPAGFGWYHATILTEVKPGFCPFYTHLESSLVEMSHIIKMEKRITMTQRMISTANRLTIQDGLSFAKTKSRVVIILAPVGSVIRILKETPFVGMSDGDFVFLNVQLEGRSEGPSGRLANLDNIEFQEFPVFRSLLMLTYYPTGQELMHLNEEIETRAQTAYHSVYPKNTKPLDNVPVRAAYDIVELLAAVLYASRSAENSSRVTAENRSTENPCSGLKFAKATTNRSFALSTELAFVDSNRIRNIDLDIFAFNTTLRSMTSVGSYDWTKHAILWSKNYSIDWPTVGGTPPLDVPACGYSGLEGLCAAAALRQTIAAVASSVSVLLVLGITLAGWKLLTKKVEWFLLQATDLTMI</sequence>
<evidence type="ECO:0000256" key="6">
    <source>
        <dbReference type="SAM" id="SignalP"/>
    </source>
</evidence>
<reference evidence="9" key="1">
    <citation type="submission" date="2017-01" db="EMBL/GenBank/DDBJ databases">
        <title>Comparative genomics of anhydrobiosis in the tardigrade Hypsibius dujardini.</title>
        <authorList>
            <person name="Yoshida Y."/>
            <person name="Koutsovoulos G."/>
            <person name="Laetsch D."/>
            <person name="Stevens L."/>
            <person name="Kumar S."/>
            <person name="Horikawa D."/>
            <person name="Ishino K."/>
            <person name="Komine S."/>
            <person name="Tomita M."/>
            <person name="Blaxter M."/>
            <person name="Arakawa K."/>
        </authorList>
    </citation>
    <scope>NUCLEOTIDE SEQUENCE [LARGE SCALE GENOMIC DNA]</scope>
    <source>
        <strain evidence="9">Z151</strain>
    </source>
</reference>
<dbReference type="OrthoDB" id="6158579at2759"/>
<evidence type="ECO:0000256" key="4">
    <source>
        <dbReference type="ARBA" id="ARBA00023136"/>
    </source>
</evidence>
<dbReference type="EMBL" id="MTYJ01000145">
    <property type="protein sequence ID" value="OQV12429.1"/>
    <property type="molecule type" value="Genomic_DNA"/>
</dbReference>
<name>A0A1W0WB39_HYPEX</name>
<dbReference type="Gene3D" id="3.40.50.2300">
    <property type="match status" value="2"/>
</dbReference>
<keyword evidence="9" id="KW-1185">Reference proteome</keyword>
<evidence type="ECO:0000256" key="1">
    <source>
        <dbReference type="ARBA" id="ARBA00004370"/>
    </source>
</evidence>
<protein>
    <recommendedName>
        <fullName evidence="7">Receptor ligand binding region domain-containing protein</fullName>
    </recommendedName>
</protein>
<dbReference type="GO" id="GO:0016020">
    <property type="term" value="C:membrane"/>
    <property type="evidence" value="ECO:0007669"/>
    <property type="project" value="UniProtKB-SubCell"/>
</dbReference>
<keyword evidence="4 5" id="KW-0472">Membrane</keyword>
<evidence type="ECO:0000313" key="8">
    <source>
        <dbReference type="EMBL" id="OQV12429.1"/>
    </source>
</evidence>
<dbReference type="InterPro" id="IPR028082">
    <property type="entry name" value="Peripla_BP_I"/>
</dbReference>
<keyword evidence="3 5" id="KW-1133">Transmembrane helix</keyword>
<evidence type="ECO:0000313" key="9">
    <source>
        <dbReference type="Proteomes" id="UP000192578"/>
    </source>
</evidence>
<proteinExistence type="predicted"/>
<dbReference type="Pfam" id="PF01094">
    <property type="entry name" value="ANF_receptor"/>
    <property type="match status" value="1"/>
</dbReference>
<feature type="chain" id="PRO_5013320427" description="Receptor ligand binding region domain-containing protein" evidence="6">
    <location>
        <begin position="27"/>
        <end position="528"/>
    </location>
</feature>
<feature type="domain" description="Receptor ligand binding region" evidence="7">
    <location>
        <begin position="220"/>
        <end position="428"/>
    </location>
</feature>
<organism evidence="8 9">
    <name type="scientific">Hypsibius exemplaris</name>
    <name type="common">Freshwater tardigrade</name>
    <dbReference type="NCBI Taxonomy" id="2072580"/>
    <lineage>
        <taxon>Eukaryota</taxon>
        <taxon>Metazoa</taxon>
        <taxon>Ecdysozoa</taxon>
        <taxon>Tardigrada</taxon>
        <taxon>Eutardigrada</taxon>
        <taxon>Parachela</taxon>
        <taxon>Hypsibioidea</taxon>
        <taxon>Hypsibiidae</taxon>
        <taxon>Hypsibius</taxon>
    </lineage>
</organism>
<gene>
    <name evidence="8" type="ORF">BV898_13305</name>
</gene>
<comment type="subcellular location">
    <subcellularLocation>
        <location evidence="1">Membrane</location>
    </subcellularLocation>
</comment>
<dbReference type="AlphaFoldDB" id="A0A1W0WB39"/>
<comment type="caution">
    <text evidence="8">The sequence shown here is derived from an EMBL/GenBank/DDBJ whole genome shotgun (WGS) entry which is preliminary data.</text>
</comment>
<evidence type="ECO:0000256" key="2">
    <source>
        <dbReference type="ARBA" id="ARBA00022692"/>
    </source>
</evidence>
<dbReference type="Proteomes" id="UP000192578">
    <property type="component" value="Unassembled WGS sequence"/>
</dbReference>